<feature type="domain" description="PDZ" evidence="1">
    <location>
        <begin position="1"/>
        <end position="41"/>
    </location>
</feature>
<dbReference type="PANTHER" id="PTHR19964">
    <property type="entry name" value="MULTIPLE PDZ DOMAIN PROTEIN"/>
    <property type="match status" value="1"/>
</dbReference>
<dbReference type="AlphaFoldDB" id="A0AAN9TEV1"/>
<proteinExistence type="predicted"/>
<keyword evidence="3" id="KW-1185">Reference proteome</keyword>
<dbReference type="InterPro" id="IPR036034">
    <property type="entry name" value="PDZ_sf"/>
</dbReference>
<dbReference type="SMART" id="SM00228">
    <property type="entry name" value="PDZ"/>
    <property type="match status" value="3"/>
</dbReference>
<dbReference type="Gene3D" id="2.30.42.10">
    <property type="match status" value="4"/>
</dbReference>
<dbReference type="SUPFAM" id="SSF50156">
    <property type="entry name" value="PDZ domain-like"/>
    <property type="match status" value="4"/>
</dbReference>
<name>A0AAN9TEV1_9HEMI</name>
<sequence length="365" mass="38267">MVGDMILSVNKDTLIGSSYDAAATLLKHTEGIITLVVCNPKRDVTADGSADKKMLAANNATGAPASEPAAPEEVVDPATAPIRPGRECTIEINKDKMGLGLSIVGGCDTLLGVIIIHEVYPDGAAAKDGRLKPGDQILEVNSEDFRSIPHNKALTALRQTPSKITLVVYRDESVANGNAGKEEDLLDIIDVELTKKPGKGLGLSIVGRKNGNGIFISDIVPGGAAGVDGRLMKGDQILSVMGQDLKNATQEEAAAVLKLTSGKVAMKLGRLKASESISSDTPACRNVTLKRGTNGFGFSIVGGHGSPHGNLPIYVKTVFEDSCNNVLHRGDQIIAVDGVRLEGLTHQEAVLILKNADDIVTLTIL</sequence>
<accession>A0AAN9TEV1</accession>
<reference evidence="2 3" key="1">
    <citation type="submission" date="2024-03" db="EMBL/GenBank/DDBJ databases">
        <title>Adaptation during the transition from Ophiocordyceps entomopathogen to insect associate is accompanied by gene loss and intensified selection.</title>
        <authorList>
            <person name="Ward C.M."/>
            <person name="Onetto C.A."/>
            <person name="Borneman A.R."/>
        </authorList>
    </citation>
    <scope>NUCLEOTIDE SEQUENCE [LARGE SCALE GENOMIC DNA]</scope>
    <source>
        <strain evidence="2">AWRI1</strain>
        <tissue evidence="2">Single Adult Female</tissue>
    </source>
</reference>
<organism evidence="2 3">
    <name type="scientific">Parthenolecanium corni</name>
    <dbReference type="NCBI Taxonomy" id="536013"/>
    <lineage>
        <taxon>Eukaryota</taxon>
        <taxon>Metazoa</taxon>
        <taxon>Ecdysozoa</taxon>
        <taxon>Arthropoda</taxon>
        <taxon>Hexapoda</taxon>
        <taxon>Insecta</taxon>
        <taxon>Pterygota</taxon>
        <taxon>Neoptera</taxon>
        <taxon>Paraneoptera</taxon>
        <taxon>Hemiptera</taxon>
        <taxon>Sternorrhyncha</taxon>
        <taxon>Coccoidea</taxon>
        <taxon>Coccidae</taxon>
        <taxon>Parthenolecanium</taxon>
    </lineage>
</organism>
<feature type="domain" description="PDZ" evidence="1">
    <location>
        <begin position="286"/>
        <end position="365"/>
    </location>
</feature>
<evidence type="ECO:0000259" key="1">
    <source>
        <dbReference type="PROSITE" id="PS50106"/>
    </source>
</evidence>
<dbReference type="Pfam" id="PF00595">
    <property type="entry name" value="PDZ"/>
    <property type="match status" value="3"/>
</dbReference>
<evidence type="ECO:0000313" key="2">
    <source>
        <dbReference type="EMBL" id="KAK7584006.1"/>
    </source>
</evidence>
<feature type="domain" description="PDZ" evidence="1">
    <location>
        <begin position="190"/>
        <end position="272"/>
    </location>
</feature>
<evidence type="ECO:0000313" key="3">
    <source>
        <dbReference type="Proteomes" id="UP001367676"/>
    </source>
</evidence>
<gene>
    <name evidence="2" type="ORF">V9T40_004969</name>
</gene>
<dbReference type="InterPro" id="IPR001478">
    <property type="entry name" value="PDZ"/>
</dbReference>
<dbReference type="PANTHER" id="PTHR19964:SF84">
    <property type="entry name" value="LIGAND OF NUMB PROTEIN X 2-LIKE ISOFORM X1"/>
    <property type="match status" value="1"/>
</dbReference>
<dbReference type="PROSITE" id="PS50106">
    <property type="entry name" value="PDZ"/>
    <property type="match status" value="4"/>
</dbReference>
<dbReference type="CDD" id="cd06673">
    <property type="entry name" value="PDZ10_MUPP1-PDZ8_PATJ-like"/>
    <property type="match status" value="1"/>
</dbReference>
<dbReference type="EMBL" id="JBBCAQ010000032">
    <property type="protein sequence ID" value="KAK7584006.1"/>
    <property type="molecule type" value="Genomic_DNA"/>
</dbReference>
<dbReference type="InterPro" id="IPR051342">
    <property type="entry name" value="PDZ_scaffold"/>
</dbReference>
<feature type="domain" description="PDZ" evidence="1">
    <location>
        <begin position="89"/>
        <end position="172"/>
    </location>
</feature>
<dbReference type="CDD" id="cd06674">
    <property type="entry name" value="PDZ11_MUPP1-PDZ9_PATJ-like"/>
    <property type="match status" value="1"/>
</dbReference>
<dbReference type="Proteomes" id="UP001367676">
    <property type="component" value="Unassembled WGS sequence"/>
</dbReference>
<dbReference type="FunFam" id="2.30.42.10:FF:000038">
    <property type="entry name" value="Multiple PDZ domain protein isoform X1"/>
    <property type="match status" value="1"/>
</dbReference>
<protein>
    <recommendedName>
        <fullName evidence="1">PDZ domain-containing protein</fullName>
    </recommendedName>
</protein>
<comment type="caution">
    <text evidence="2">The sequence shown here is derived from an EMBL/GenBank/DDBJ whole genome shotgun (WGS) entry which is preliminary data.</text>
</comment>